<comment type="caution">
    <text evidence="1">The sequence shown here is derived from an EMBL/GenBank/DDBJ whole genome shotgun (WGS) entry which is preliminary data.</text>
</comment>
<proteinExistence type="predicted"/>
<dbReference type="Proteomes" id="UP001497700">
    <property type="component" value="Unassembled WGS sequence"/>
</dbReference>
<dbReference type="EMBL" id="MU393441">
    <property type="protein sequence ID" value="KAI4868067.1"/>
    <property type="molecule type" value="Genomic_DNA"/>
</dbReference>
<sequence length="600" mass="66548">MACGCTRFTFRYTCCHKRREFHTCWRREFSKENPCLTACFPKCHFERIVTKIPRVCDRCLEYFVIQFGEDAAMPISREFVQYKKFMGLRKHAVLPESVPHENYLTEMFLQMVGATVPKGKQPFKNPHMSMSPEPANPEEWWARKRARRARAEGKVESHQPPVSQPPAGQPPLLLQPPPPAHSKRRGSRQSQSTALVRPVSRSVAEKIERPPSTKARMPYQIVQKSQKVGAAQLSNHGHSKDEGALVTIPAMVYPIPKHLQQGHRASVLQDIFELQEEADEQIPHGIPHSRTPQQPTPITAKQAMRNRNPRPTGSECSLVKRFNIVVEAAEQMDAVEKIEAAEKKKATRKNYLSSEPSSRNVEYDGSAPAAPKINVPPKVPHWRYDTPRPRSGVIPICKVEAPADKGRAPVDKGKGKSMGKGKGKGKAKARPEAIIIEPESPSPILASPSVATPLRSAPMFVICDSPELTGDALARVSVGTPKSGSRSSLIPPRPRRRLTPNGISPQFRERGLPTPAFLEESFELQKKQAAEYSSSSSSSSSSAATSPPLPPKLVSISTPEAEYSCATQACWCSSQDPDADVCPACAERRRLGRELKMEWL</sequence>
<evidence type="ECO:0000313" key="1">
    <source>
        <dbReference type="EMBL" id="KAI4868067.1"/>
    </source>
</evidence>
<protein>
    <submittedName>
        <fullName evidence="1">Uncharacterized protein</fullName>
    </submittedName>
</protein>
<organism evidence="1 2">
    <name type="scientific">Hypoxylon rubiginosum</name>
    <dbReference type="NCBI Taxonomy" id="110542"/>
    <lineage>
        <taxon>Eukaryota</taxon>
        <taxon>Fungi</taxon>
        <taxon>Dikarya</taxon>
        <taxon>Ascomycota</taxon>
        <taxon>Pezizomycotina</taxon>
        <taxon>Sordariomycetes</taxon>
        <taxon>Xylariomycetidae</taxon>
        <taxon>Xylariales</taxon>
        <taxon>Hypoxylaceae</taxon>
        <taxon>Hypoxylon</taxon>
    </lineage>
</organism>
<reference evidence="1 2" key="1">
    <citation type="journal article" date="2022" name="New Phytol.">
        <title>Ecological generalism drives hyperdiversity of secondary metabolite gene clusters in xylarialean endophytes.</title>
        <authorList>
            <person name="Franco M.E.E."/>
            <person name="Wisecaver J.H."/>
            <person name="Arnold A.E."/>
            <person name="Ju Y.M."/>
            <person name="Slot J.C."/>
            <person name="Ahrendt S."/>
            <person name="Moore L.P."/>
            <person name="Eastman K.E."/>
            <person name="Scott K."/>
            <person name="Konkel Z."/>
            <person name="Mondo S.J."/>
            <person name="Kuo A."/>
            <person name="Hayes R.D."/>
            <person name="Haridas S."/>
            <person name="Andreopoulos B."/>
            <person name="Riley R."/>
            <person name="LaButti K."/>
            <person name="Pangilinan J."/>
            <person name="Lipzen A."/>
            <person name="Amirebrahimi M."/>
            <person name="Yan J."/>
            <person name="Adam C."/>
            <person name="Keymanesh K."/>
            <person name="Ng V."/>
            <person name="Louie K."/>
            <person name="Northen T."/>
            <person name="Drula E."/>
            <person name="Henrissat B."/>
            <person name="Hsieh H.M."/>
            <person name="Youens-Clark K."/>
            <person name="Lutzoni F."/>
            <person name="Miadlikowska J."/>
            <person name="Eastwood D.C."/>
            <person name="Hamelin R.C."/>
            <person name="Grigoriev I.V."/>
            <person name="U'Ren J.M."/>
        </authorList>
    </citation>
    <scope>NUCLEOTIDE SEQUENCE [LARGE SCALE GENOMIC DNA]</scope>
    <source>
        <strain evidence="1 2">CBS 119005</strain>
    </source>
</reference>
<evidence type="ECO:0000313" key="2">
    <source>
        <dbReference type="Proteomes" id="UP001497700"/>
    </source>
</evidence>
<keyword evidence="2" id="KW-1185">Reference proteome</keyword>
<gene>
    <name evidence="1" type="ORF">F4820DRAFT_411375</name>
</gene>
<name>A0ACB9Z9R6_9PEZI</name>
<accession>A0ACB9Z9R6</accession>